<dbReference type="InterPro" id="IPR034733">
    <property type="entry name" value="AcCoA_carboxyl_beta"/>
</dbReference>
<feature type="domain" description="CoA carboxyltransferase C-terminal" evidence="2">
    <location>
        <begin position="906"/>
        <end position="1189"/>
    </location>
</feature>
<dbReference type="Gene3D" id="3.30.470.20">
    <property type="entry name" value="ATP-grasp fold, B domain"/>
    <property type="match status" value="1"/>
</dbReference>
<dbReference type="SUPFAM" id="SSF52096">
    <property type="entry name" value="ClpP/crotonase"/>
    <property type="match status" value="2"/>
</dbReference>
<evidence type="ECO:0000313" key="4">
    <source>
        <dbReference type="Proteomes" id="UP000295124"/>
    </source>
</evidence>
<evidence type="ECO:0000313" key="3">
    <source>
        <dbReference type="EMBL" id="TDD58625.1"/>
    </source>
</evidence>
<dbReference type="Gene3D" id="3.90.226.10">
    <property type="entry name" value="2-enoyl-CoA Hydratase, Chain A, domain 1"/>
    <property type="match status" value="2"/>
</dbReference>
<dbReference type="InterPro" id="IPR011054">
    <property type="entry name" value="Rudment_hybrid_motif"/>
</dbReference>
<dbReference type="GO" id="GO:0006633">
    <property type="term" value="P:fatty acid biosynthetic process"/>
    <property type="evidence" value="ECO:0007669"/>
    <property type="project" value="TreeGrafter"/>
</dbReference>
<dbReference type="GO" id="GO:0003989">
    <property type="term" value="F:acetyl-CoA carboxylase activity"/>
    <property type="evidence" value="ECO:0007669"/>
    <property type="project" value="InterPro"/>
</dbReference>
<name>A0A4R4ZJG2_9ACTN</name>
<organism evidence="3 4">
    <name type="scientific">Kribbella antibiotica</name>
    <dbReference type="NCBI Taxonomy" id="190195"/>
    <lineage>
        <taxon>Bacteria</taxon>
        <taxon>Bacillati</taxon>
        <taxon>Actinomycetota</taxon>
        <taxon>Actinomycetes</taxon>
        <taxon>Propionibacteriales</taxon>
        <taxon>Kribbellaceae</taxon>
        <taxon>Kribbella</taxon>
    </lineage>
</organism>
<dbReference type="Pfam" id="PF01039">
    <property type="entry name" value="Carboxyl_trans"/>
    <property type="match status" value="1"/>
</dbReference>
<comment type="caution">
    <text evidence="3">The sequence shown here is derived from an EMBL/GenBank/DDBJ whole genome shotgun (WGS) entry which is preliminary data.</text>
</comment>
<dbReference type="Pfam" id="PF00364">
    <property type="entry name" value="Biotin_lipoyl"/>
    <property type="match status" value="1"/>
</dbReference>
<dbReference type="InterPro" id="IPR011053">
    <property type="entry name" value="Single_hybrid_motif"/>
</dbReference>
<proteinExistence type="predicted"/>
<dbReference type="InterPro" id="IPR000089">
    <property type="entry name" value="Biotin_lipoyl"/>
</dbReference>
<dbReference type="PANTHER" id="PTHR45728">
    <property type="entry name" value="ACETYL-COA CARBOXYLASE, ISOFORM A"/>
    <property type="match status" value="1"/>
</dbReference>
<protein>
    <recommendedName>
        <fullName evidence="5">Fused acetyl/propionyl-CoA carboxylase subunit alpha/methylmalonyl-CoA decarboxylase subunit alpha</fullName>
    </recommendedName>
</protein>
<evidence type="ECO:0000259" key="2">
    <source>
        <dbReference type="PROSITE" id="PS50989"/>
    </source>
</evidence>
<dbReference type="CDD" id="cd06850">
    <property type="entry name" value="biotinyl_domain"/>
    <property type="match status" value="1"/>
</dbReference>
<dbReference type="PROSITE" id="PS50968">
    <property type="entry name" value="BIOTINYL_LIPOYL"/>
    <property type="match status" value="1"/>
</dbReference>
<accession>A0A4R4ZJG2</accession>
<dbReference type="OrthoDB" id="3754062at2"/>
<sequence>MPSAFVATAQLQLVDLDNGSELGRRIRLLELPGGAGIHVDPGVSQGDAVCALGRPVLARITAYGATAHEAVARLGRAVASTTVVADGATTTKGELLTELTDGRPRTAGRVALVTAAVEAYARALAEDVATFLDTAARGLPALGADDGHTVHLGLDGITYHVHVLQRAEDIYHLSIQSEAGAADVEVHVESLDPFRRRLTMDDSAILVVTSAHAGFELVEVGGHPIRIEHRDGSILRSPIPAIVVQQSVAAGKRVVAGTPLAVLESMKLESVVRAPFDCEVGEWYVRPGAQVAYGAPLVRVGSVLLEAQRPATDEVLGGAGQPSSRPGRYDEMLAQILGFDADEAITSAGLAAYRMASGGPPCAEEINLLAVYADLGDLFLRDDAFHHYLRSHTLDDGLRSRLECLSSWYGVAAPPSADLLLRICRAHRRHDSTAKQVAAAVLQRWLHESPSSETGARAVLDRLSEQGRARDLRDLALAVRHLWYERSMRGPAVDRPDRLELFQVKRLPSDVLLYDCVAADNPSDRRLVAIGEVDDSNGVVQVVKECMAAVRVARATGHARPGRVHLWIHGAEYQEIDELAALVDDPDLEELILSGRPSRRLTLDPLSRAPVVSDAEDLDEPLQPFDADGLRTRQASARGYSSPHSLGAFLAGAEGSFTELDLDALGDLVPVDRPRGAAGIVVGLVTTVTPAYPEGMTRVLMCGDSTRALGAVAEPECRRIIAAIDLAERLGVPVEWFALSSGARISMDSGTENMDWVAAALRRIVEFTQAGGELNVVAAGINVGAQPYWNAEATMLMHTRGVLIMTPMSAMVLTGKRSLDFSGAVSADSEVGIGGYARVMGPNGQGQYWARDLAGAAGLLLRHYDHTYVEPGETGPRWVPTVDPADRDISEYPHAVDGCDFRTVGEIFSVEHNPDRKKAFDIRTVMRAVIDQDSTPLERWADMADAQNAVVLDARLGGHAVCLVGVESRPTHRQGVVPADGPPLYSAATLFPQASKKLARAINAASGNRPLVVLANLAGFDGSPDSLRNLQLEYGAEIGRAVVNFRGPIVFCVVGRYHGGAFVVFSKRLNPNLTVLAVAGARASVIGGAPAANVVLSGEARRRARVDGRVAALEADLQSITGPERLRIGLDLADVRDSVQAQMLDDLAHEFDRVHDVDRAVAVGSVDAVIAPDQLRPAIIRAVEKGLAPLECSRVSSMRTAAAEAQ</sequence>
<dbReference type="InterPro" id="IPR049076">
    <property type="entry name" value="ACCA"/>
</dbReference>
<reference evidence="3 4" key="1">
    <citation type="submission" date="2019-03" db="EMBL/GenBank/DDBJ databases">
        <title>Draft genome sequences of novel Actinobacteria.</title>
        <authorList>
            <person name="Sahin N."/>
            <person name="Ay H."/>
            <person name="Saygin H."/>
        </authorList>
    </citation>
    <scope>NUCLEOTIDE SEQUENCE [LARGE SCALE GENOMIC DNA]</scope>
    <source>
        <strain evidence="3 4">JCM 13523</strain>
    </source>
</reference>
<dbReference type="Proteomes" id="UP000295124">
    <property type="component" value="Unassembled WGS sequence"/>
</dbReference>
<evidence type="ECO:0000259" key="1">
    <source>
        <dbReference type="PROSITE" id="PS50968"/>
    </source>
</evidence>
<gene>
    <name evidence="3" type="ORF">E1263_18475</name>
</gene>
<dbReference type="InterPro" id="IPR011763">
    <property type="entry name" value="COA_CT_C"/>
</dbReference>
<dbReference type="SUPFAM" id="SSF51230">
    <property type="entry name" value="Single hybrid motif"/>
    <property type="match status" value="1"/>
</dbReference>
<dbReference type="PROSITE" id="PS50989">
    <property type="entry name" value="COA_CT_CTER"/>
    <property type="match status" value="1"/>
</dbReference>
<evidence type="ECO:0008006" key="5">
    <source>
        <dbReference type="Google" id="ProtNLM"/>
    </source>
</evidence>
<keyword evidence="4" id="KW-1185">Reference proteome</keyword>
<dbReference type="SUPFAM" id="SSF51246">
    <property type="entry name" value="Rudiment single hybrid motif"/>
    <property type="match status" value="1"/>
</dbReference>
<dbReference type="PANTHER" id="PTHR45728:SF3">
    <property type="entry name" value="ACETYL-COA CARBOXYLASE"/>
    <property type="match status" value="1"/>
</dbReference>
<dbReference type="Gene3D" id="2.40.50.100">
    <property type="match status" value="1"/>
</dbReference>
<dbReference type="EMBL" id="SMKX01000049">
    <property type="protein sequence ID" value="TDD58625.1"/>
    <property type="molecule type" value="Genomic_DNA"/>
</dbReference>
<dbReference type="AlphaFoldDB" id="A0A4R4ZJG2"/>
<feature type="domain" description="Lipoyl-binding" evidence="1">
    <location>
        <begin position="224"/>
        <end position="301"/>
    </location>
</feature>
<dbReference type="InterPro" id="IPR029045">
    <property type="entry name" value="ClpP/crotonase-like_dom_sf"/>
</dbReference>